<dbReference type="RefSeq" id="WP_132318621.1">
    <property type="nucleotide sequence ID" value="NZ_FWZT01000007.1"/>
</dbReference>
<reference evidence="2" key="1">
    <citation type="submission" date="2017-04" db="EMBL/GenBank/DDBJ databases">
        <authorList>
            <person name="Varghese N."/>
            <person name="Submissions S."/>
        </authorList>
    </citation>
    <scope>NUCLEOTIDE SEQUENCE [LARGE SCALE GENOMIC DNA]</scope>
    <source>
        <strain evidence="2">RKEM611</strain>
    </source>
</reference>
<gene>
    <name evidence="1" type="ORF">SAMN06296036_10720</name>
</gene>
<dbReference type="EMBL" id="FWZT01000007">
    <property type="protein sequence ID" value="SMF20283.1"/>
    <property type="molecule type" value="Genomic_DNA"/>
</dbReference>
<dbReference type="Gene3D" id="3.10.20.30">
    <property type="match status" value="1"/>
</dbReference>
<name>A0A1Y6BT65_9BACT</name>
<evidence type="ECO:0000313" key="1">
    <source>
        <dbReference type="EMBL" id="SMF20283.1"/>
    </source>
</evidence>
<dbReference type="InterPro" id="IPR010035">
    <property type="entry name" value="Thi_S"/>
</dbReference>
<sequence>MNIMVNGKAKTIDQETNVSGLLEALGYKNPFVAVAINHQCVPRSSFATTEIKNNDDIEILAPMSGG</sequence>
<proteinExistence type="predicted"/>
<protein>
    <submittedName>
        <fullName evidence="1">Sulfur carrier protein</fullName>
    </submittedName>
</protein>
<dbReference type="STRING" id="1513793.SAMN06296036_10720"/>
<dbReference type="NCBIfam" id="TIGR01683">
    <property type="entry name" value="thiS"/>
    <property type="match status" value="1"/>
</dbReference>
<dbReference type="PANTHER" id="PTHR34472">
    <property type="entry name" value="SULFUR CARRIER PROTEIN THIS"/>
    <property type="match status" value="1"/>
</dbReference>
<dbReference type="OrthoDB" id="9800283at2"/>
<dbReference type="InterPro" id="IPR003749">
    <property type="entry name" value="ThiS/MoaD-like"/>
</dbReference>
<dbReference type="SUPFAM" id="SSF54285">
    <property type="entry name" value="MoaD/ThiS"/>
    <property type="match status" value="1"/>
</dbReference>
<accession>A0A1Y6BT65</accession>
<dbReference type="InterPro" id="IPR016155">
    <property type="entry name" value="Mopterin_synth/thiamin_S_b"/>
</dbReference>
<dbReference type="InterPro" id="IPR012675">
    <property type="entry name" value="Beta-grasp_dom_sf"/>
</dbReference>
<dbReference type="Pfam" id="PF02597">
    <property type="entry name" value="ThiS"/>
    <property type="match status" value="1"/>
</dbReference>
<dbReference type="PANTHER" id="PTHR34472:SF1">
    <property type="entry name" value="SULFUR CARRIER PROTEIN THIS"/>
    <property type="match status" value="1"/>
</dbReference>
<dbReference type="AlphaFoldDB" id="A0A1Y6BT65"/>
<dbReference type="Proteomes" id="UP000192907">
    <property type="component" value="Unassembled WGS sequence"/>
</dbReference>
<organism evidence="1 2">
    <name type="scientific">Pseudobacteriovorax antillogorgiicola</name>
    <dbReference type="NCBI Taxonomy" id="1513793"/>
    <lineage>
        <taxon>Bacteria</taxon>
        <taxon>Pseudomonadati</taxon>
        <taxon>Bdellovibrionota</taxon>
        <taxon>Oligoflexia</taxon>
        <taxon>Oligoflexales</taxon>
        <taxon>Pseudobacteriovoracaceae</taxon>
        <taxon>Pseudobacteriovorax</taxon>
    </lineage>
</organism>
<keyword evidence="2" id="KW-1185">Reference proteome</keyword>
<dbReference type="CDD" id="cd00565">
    <property type="entry name" value="Ubl_ThiS"/>
    <property type="match status" value="1"/>
</dbReference>
<evidence type="ECO:0000313" key="2">
    <source>
        <dbReference type="Proteomes" id="UP000192907"/>
    </source>
</evidence>